<reference evidence="6" key="1">
    <citation type="submission" date="2018-05" db="EMBL/GenBank/DDBJ databases">
        <authorList>
            <person name="Du Z."/>
            <person name="Wang X."/>
        </authorList>
    </citation>
    <scope>NUCLEOTIDE SEQUENCE [LARGE SCALE GENOMIC DNA]</scope>
    <source>
        <strain evidence="6">CQN31</strain>
    </source>
</reference>
<feature type="domain" description="ABC transporter" evidence="4">
    <location>
        <begin position="7"/>
        <end position="251"/>
    </location>
</feature>
<keyword evidence="2" id="KW-0547">Nucleotide-binding</keyword>
<evidence type="ECO:0000256" key="3">
    <source>
        <dbReference type="ARBA" id="ARBA00022840"/>
    </source>
</evidence>
<dbReference type="SMART" id="SM00382">
    <property type="entry name" value="AAA"/>
    <property type="match status" value="1"/>
</dbReference>
<dbReference type="Pfam" id="PF12399">
    <property type="entry name" value="BCA_ABC_TP_C"/>
    <property type="match status" value="1"/>
</dbReference>
<proteinExistence type="predicted"/>
<dbReference type="InterPro" id="IPR032823">
    <property type="entry name" value="BCA_ABC_TP_C"/>
</dbReference>
<sequence>MPAEPLLALSGVTKAFGGLTVVQDVGFDLPRGGRLGLIGPNGAGKTTVFNLISGVYPIDAGEIRLDGQPISRLPPRARVRAGIARSFQNIRLMPHLSAVENVMLGQHARAAGLGALLTPIAWMPRGRWRREAEELLAAAGLDIDPGEVVANLPYGIRKKIEVVRALAARPKLLMLDEPAAGLNPAETAELARFLREIAAAGTTLLVVEHDMGFVNEVCDRVVVLNFGRKIFEGSMAGARADTTVREAYLGAEAADAA</sequence>
<comment type="caution">
    <text evidence="5">The sequence shown here is derived from an EMBL/GenBank/DDBJ whole genome shotgun (WGS) entry which is preliminary data.</text>
</comment>
<dbReference type="Gene3D" id="3.40.50.300">
    <property type="entry name" value="P-loop containing nucleotide triphosphate hydrolases"/>
    <property type="match status" value="1"/>
</dbReference>
<evidence type="ECO:0000313" key="6">
    <source>
        <dbReference type="Proteomes" id="UP000245765"/>
    </source>
</evidence>
<dbReference type="Pfam" id="PF00005">
    <property type="entry name" value="ABC_tran"/>
    <property type="match status" value="1"/>
</dbReference>
<dbReference type="GO" id="GO:0016887">
    <property type="term" value="F:ATP hydrolysis activity"/>
    <property type="evidence" value="ECO:0007669"/>
    <property type="project" value="InterPro"/>
</dbReference>
<dbReference type="InterPro" id="IPR027417">
    <property type="entry name" value="P-loop_NTPase"/>
</dbReference>
<dbReference type="InterPro" id="IPR051120">
    <property type="entry name" value="ABC_AA/LPS_Transport"/>
</dbReference>
<dbReference type="InterPro" id="IPR003593">
    <property type="entry name" value="AAA+_ATPase"/>
</dbReference>
<protein>
    <submittedName>
        <fullName evidence="5">ABC transporter ATP-binding protein</fullName>
    </submittedName>
</protein>
<gene>
    <name evidence="5" type="ORF">DFH01_12895</name>
</gene>
<dbReference type="SUPFAM" id="SSF52540">
    <property type="entry name" value="P-loop containing nucleoside triphosphate hydrolases"/>
    <property type="match status" value="1"/>
</dbReference>
<keyword evidence="6" id="KW-1185">Reference proteome</keyword>
<evidence type="ECO:0000256" key="1">
    <source>
        <dbReference type="ARBA" id="ARBA00022448"/>
    </source>
</evidence>
<dbReference type="RefSeq" id="WP_109870892.1">
    <property type="nucleotide sequence ID" value="NZ_QGNA01000003.1"/>
</dbReference>
<evidence type="ECO:0000259" key="4">
    <source>
        <dbReference type="PROSITE" id="PS50893"/>
    </source>
</evidence>
<evidence type="ECO:0000313" key="5">
    <source>
        <dbReference type="EMBL" id="PWS36098.1"/>
    </source>
</evidence>
<dbReference type="GO" id="GO:0005524">
    <property type="term" value="F:ATP binding"/>
    <property type="evidence" value="ECO:0007669"/>
    <property type="project" value="UniProtKB-KW"/>
</dbReference>
<dbReference type="InterPro" id="IPR003439">
    <property type="entry name" value="ABC_transporter-like_ATP-bd"/>
</dbReference>
<accession>A0A317FES3</accession>
<organism evidence="5 6">
    <name type="scientific">Falsiroseomonas bella</name>
    <dbReference type="NCBI Taxonomy" id="2184016"/>
    <lineage>
        <taxon>Bacteria</taxon>
        <taxon>Pseudomonadati</taxon>
        <taxon>Pseudomonadota</taxon>
        <taxon>Alphaproteobacteria</taxon>
        <taxon>Acetobacterales</taxon>
        <taxon>Roseomonadaceae</taxon>
        <taxon>Falsiroseomonas</taxon>
    </lineage>
</organism>
<dbReference type="EMBL" id="QGNA01000003">
    <property type="protein sequence ID" value="PWS36098.1"/>
    <property type="molecule type" value="Genomic_DNA"/>
</dbReference>
<dbReference type="PROSITE" id="PS50893">
    <property type="entry name" value="ABC_TRANSPORTER_2"/>
    <property type="match status" value="1"/>
</dbReference>
<dbReference type="PANTHER" id="PTHR45772:SF9">
    <property type="entry name" value="CONSERVED COMPONENT OF ABC TRANSPORTER FOR NATURAL AMINO ACIDS"/>
    <property type="match status" value="1"/>
</dbReference>
<name>A0A317FES3_9PROT</name>
<dbReference type="AlphaFoldDB" id="A0A317FES3"/>
<dbReference type="Proteomes" id="UP000245765">
    <property type="component" value="Unassembled WGS sequence"/>
</dbReference>
<dbReference type="CDD" id="cd03219">
    <property type="entry name" value="ABC_Mj1267_LivG_branched"/>
    <property type="match status" value="1"/>
</dbReference>
<keyword evidence="3 5" id="KW-0067">ATP-binding</keyword>
<dbReference type="OrthoDB" id="9779872at2"/>
<evidence type="ECO:0000256" key="2">
    <source>
        <dbReference type="ARBA" id="ARBA00022741"/>
    </source>
</evidence>
<dbReference type="GO" id="GO:0005886">
    <property type="term" value="C:plasma membrane"/>
    <property type="evidence" value="ECO:0007669"/>
    <property type="project" value="TreeGrafter"/>
</dbReference>
<dbReference type="PANTHER" id="PTHR45772">
    <property type="entry name" value="CONSERVED COMPONENT OF ABC TRANSPORTER FOR NATURAL AMINO ACIDS-RELATED"/>
    <property type="match status" value="1"/>
</dbReference>
<keyword evidence="1" id="KW-0813">Transport</keyword>